<dbReference type="EMBL" id="JBHUDC010000016">
    <property type="protein sequence ID" value="MFD1515842.1"/>
    <property type="molecule type" value="Genomic_DNA"/>
</dbReference>
<evidence type="ECO:0000313" key="2">
    <source>
        <dbReference type="Proteomes" id="UP001597187"/>
    </source>
</evidence>
<accession>A0ABD6B1H5</accession>
<name>A0ABD6B1H5_9EURY</name>
<keyword evidence="2" id="KW-1185">Reference proteome</keyword>
<gene>
    <name evidence="1" type="ORF">ACFSBT_21380</name>
</gene>
<dbReference type="RefSeq" id="WP_305794634.1">
    <property type="nucleotide sequence ID" value="NZ_JALXFV010000016.1"/>
</dbReference>
<protein>
    <submittedName>
        <fullName evidence="1">Uncharacterized protein</fullName>
    </submittedName>
</protein>
<dbReference type="AlphaFoldDB" id="A0ABD6B1H5"/>
<dbReference type="Proteomes" id="UP001597187">
    <property type="component" value="Unassembled WGS sequence"/>
</dbReference>
<organism evidence="1 2">
    <name type="scientific">Halomarina rubra</name>
    <dbReference type="NCBI Taxonomy" id="2071873"/>
    <lineage>
        <taxon>Archaea</taxon>
        <taxon>Methanobacteriati</taxon>
        <taxon>Methanobacteriota</taxon>
        <taxon>Stenosarchaea group</taxon>
        <taxon>Halobacteria</taxon>
        <taxon>Halobacteriales</taxon>
        <taxon>Natronomonadaceae</taxon>
        <taxon>Halomarina</taxon>
    </lineage>
</organism>
<sequence>MSKTAWQRRCETHERRASAMCDPLQMHLDDPEAEWDTEAFAL</sequence>
<evidence type="ECO:0000313" key="1">
    <source>
        <dbReference type="EMBL" id="MFD1515842.1"/>
    </source>
</evidence>
<reference evidence="1 2" key="1">
    <citation type="journal article" date="2019" name="Int. J. Syst. Evol. Microbiol.">
        <title>The Global Catalogue of Microorganisms (GCM) 10K type strain sequencing project: providing services to taxonomists for standard genome sequencing and annotation.</title>
        <authorList>
            <consortium name="The Broad Institute Genomics Platform"/>
            <consortium name="The Broad Institute Genome Sequencing Center for Infectious Disease"/>
            <person name="Wu L."/>
            <person name="Ma J."/>
        </authorList>
    </citation>
    <scope>NUCLEOTIDE SEQUENCE [LARGE SCALE GENOMIC DNA]</scope>
    <source>
        <strain evidence="1 2">CGMCC 1.12563</strain>
    </source>
</reference>
<comment type="caution">
    <text evidence="1">The sequence shown here is derived from an EMBL/GenBank/DDBJ whole genome shotgun (WGS) entry which is preliminary data.</text>
</comment>
<proteinExistence type="predicted"/>